<name>A0A371HLT5_MUCPR</name>
<comment type="caution">
    <text evidence="2">The sequence shown here is derived from an EMBL/GenBank/DDBJ whole genome shotgun (WGS) entry which is preliminary data.</text>
</comment>
<evidence type="ECO:0000313" key="2">
    <source>
        <dbReference type="EMBL" id="RDY03761.1"/>
    </source>
</evidence>
<evidence type="ECO:0000313" key="3">
    <source>
        <dbReference type="Proteomes" id="UP000257109"/>
    </source>
</evidence>
<feature type="region of interest" description="Disordered" evidence="1">
    <location>
        <begin position="1"/>
        <end position="20"/>
    </location>
</feature>
<organism evidence="2 3">
    <name type="scientific">Mucuna pruriens</name>
    <name type="common">Velvet bean</name>
    <name type="synonym">Dolichos pruriens</name>
    <dbReference type="NCBI Taxonomy" id="157652"/>
    <lineage>
        <taxon>Eukaryota</taxon>
        <taxon>Viridiplantae</taxon>
        <taxon>Streptophyta</taxon>
        <taxon>Embryophyta</taxon>
        <taxon>Tracheophyta</taxon>
        <taxon>Spermatophyta</taxon>
        <taxon>Magnoliopsida</taxon>
        <taxon>eudicotyledons</taxon>
        <taxon>Gunneridae</taxon>
        <taxon>Pentapetalae</taxon>
        <taxon>rosids</taxon>
        <taxon>fabids</taxon>
        <taxon>Fabales</taxon>
        <taxon>Fabaceae</taxon>
        <taxon>Papilionoideae</taxon>
        <taxon>50 kb inversion clade</taxon>
        <taxon>NPAAA clade</taxon>
        <taxon>indigoferoid/millettioid clade</taxon>
        <taxon>Phaseoleae</taxon>
        <taxon>Mucuna</taxon>
    </lineage>
</organism>
<keyword evidence="3" id="KW-1185">Reference proteome</keyword>
<feature type="non-terminal residue" evidence="2">
    <location>
        <position position="1"/>
    </location>
</feature>
<sequence>MGQFQESLGPIEASRPRRTRLGQTYSFPAKSSFKAQVTLEACMITNTNPLFTSNPGQSGSSPSLMSLSETEFESSQFETKCMTRSRSDILYELDPKIDRTLCRLRNVKSTVVSNSGSSNSVSNSDNSVSATNDSNFSEYSSFDVNSDFNFGVSLSQEPEPMEKNDQTLKELAMPDVVYQPWCEDPHKNLKEFHVGIPKDYIKMKAFPFSLDGVAKDCWFFSTPRVLRKARNIVVSGSSNFVYSSDYSSLVTNISDFVEYSSTNNLVEQMENNNDRNMKELATPDVVYQPCCIQYPQIEPAQTYVLKSGLIHLRRSPQALEGIPCGLLHNETIGDTGRLHQDEGVSILPRWSSKRLVVSTTNSMQHLGRYEAYVPGEVLFGIQNCDHEEGNMWNQATFWRNSTRVLGKIQQAMCHIPTSLDQ</sequence>
<accession>A0A371HLT5</accession>
<gene>
    <name evidence="2" type="ORF">CR513_12622</name>
</gene>
<dbReference type="Proteomes" id="UP000257109">
    <property type="component" value="Unassembled WGS sequence"/>
</dbReference>
<reference evidence="2" key="1">
    <citation type="submission" date="2018-05" db="EMBL/GenBank/DDBJ databases">
        <title>Draft genome of Mucuna pruriens seed.</title>
        <authorList>
            <person name="Nnadi N.E."/>
            <person name="Vos R."/>
            <person name="Hasami M.H."/>
            <person name="Devisetty U.K."/>
            <person name="Aguiy J.C."/>
        </authorList>
    </citation>
    <scope>NUCLEOTIDE SEQUENCE [LARGE SCALE GENOMIC DNA]</scope>
    <source>
        <strain evidence="2">JCA_2017</strain>
    </source>
</reference>
<dbReference type="AlphaFoldDB" id="A0A371HLT5"/>
<proteinExistence type="predicted"/>
<protein>
    <submittedName>
        <fullName evidence="2">Uncharacterized protein</fullName>
    </submittedName>
</protein>
<dbReference type="EMBL" id="QJKJ01002216">
    <property type="protein sequence ID" value="RDY03761.1"/>
    <property type="molecule type" value="Genomic_DNA"/>
</dbReference>
<evidence type="ECO:0000256" key="1">
    <source>
        <dbReference type="SAM" id="MobiDB-lite"/>
    </source>
</evidence>